<accession>A0A1H6Z8L2</accession>
<dbReference type="InterPro" id="IPR016181">
    <property type="entry name" value="Acyl_CoA_acyltransferase"/>
</dbReference>
<dbReference type="PANTHER" id="PTHR43072">
    <property type="entry name" value="N-ACETYLTRANSFERASE"/>
    <property type="match status" value="1"/>
</dbReference>
<evidence type="ECO:0000256" key="1">
    <source>
        <dbReference type="ARBA" id="ARBA00022679"/>
    </source>
</evidence>
<dbReference type="GO" id="GO:0016747">
    <property type="term" value="F:acyltransferase activity, transferring groups other than amino-acyl groups"/>
    <property type="evidence" value="ECO:0007669"/>
    <property type="project" value="InterPro"/>
</dbReference>
<sequence>MISIRNLKSGDWEAVCEIYAEGIATGQATLETSPPQWEVWDKSHTQDLRYVALNEHGEIVGWTALTPVSGRCVYAGVAEVSVYVGSRFRGQKIGDMLLKHLIRESESMGYWTLQAGIFAENLASMNLHIRNGFRLIGFRENIGKMNGVWRSVNLLERRSKVTGID</sequence>
<name>A0A1H6Z8L2_9BACT</name>
<reference evidence="4 5" key="1">
    <citation type="submission" date="2016-10" db="EMBL/GenBank/DDBJ databases">
        <authorList>
            <person name="de Groot N.N."/>
        </authorList>
    </citation>
    <scope>NUCLEOTIDE SEQUENCE [LARGE SCALE GENOMIC DNA]</scope>
    <source>
        <strain evidence="4 5">DSM 19938</strain>
    </source>
</reference>
<evidence type="ECO:0000313" key="5">
    <source>
        <dbReference type="Proteomes" id="UP000199532"/>
    </source>
</evidence>
<dbReference type="PANTHER" id="PTHR43072:SF23">
    <property type="entry name" value="UPF0039 PROTEIN C11D3.02C"/>
    <property type="match status" value="1"/>
</dbReference>
<dbReference type="CDD" id="cd04301">
    <property type="entry name" value="NAT_SF"/>
    <property type="match status" value="1"/>
</dbReference>
<dbReference type="RefSeq" id="WP_090339379.1">
    <property type="nucleotide sequence ID" value="NZ_FNXY01000008.1"/>
</dbReference>
<gene>
    <name evidence="4" type="ORF">SAMN04487995_4931</name>
</gene>
<dbReference type="AlphaFoldDB" id="A0A1H6Z8L2"/>
<feature type="domain" description="N-acetyltransferase" evidence="3">
    <location>
        <begin position="2"/>
        <end position="155"/>
    </location>
</feature>
<dbReference type="STRING" id="408657.SAMN04487995_4931"/>
<dbReference type="EMBL" id="FNXY01000008">
    <property type="protein sequence ID" value="SEJ48374.1"/>
    <property type="molecule type" value="Genomic_DNA"/>
</dbReference>
<dbReference type="Proteomes" id="UP000199532">
    <property type="component" value="Unassembled WGS sequence"/>
</dbReference>
<evidence type="ECO:0000313" key="4">
    <source>
        <dbReference type="EMBL" id="SEJ48374.1"/>
    </source>
</evidence>
<organism evidence="4 5">
    <name type="scientific">Dyadobacter koreensis</name>
    <dbReference type="NCBI Taxonomy" id="408657"/>
    <lineage>
        <taxon>Bacteria</taxon>
        <taxon>Pseudomonadati</taxon>
        <taxon>Bacteroidota</taxon>
        <taxon>Cytophagia</taxon>
        <taxon>Cytophagales</taxon>
        <taxon>Spirosomataceae</taxon>
        <taxon>Dyadobacter</taxon>
    </lineage>
</organism>
<evidence type="ECO:0000256" key="2">
    <source>
        <dbReference type="ARBA" id="ARBA00023315"/>
    </source>
</evidence>
<dbReference type="SUPFAM" id="SSF55729">
    <property type="entry name" value="Acyl-CoA N-acyltransferases (Nat)"/>
    <property type="match status" value="1"/>
</dbReference>
<keyword evidence="1 4" id="KW-0808">Transferase</keyword>
<dbReference type="Gene3D" id="3.40.630.30">
    <property type="match status" value="1"/>
</dbReference>
<evidence type="ECO:0000259" key="3">
    <source>
        <dbReference type="PROSITE" id="PS51186"/>
    </source>
</evidence>
<dbReference type="InterPro" id="IPR000182">
    <property type="entry name" value="GNAT_dom"/>
</dbReference>
<dbReference type="PROSITE" id="PS51186">
    <property type="entry name" value="GNAT"/>
    <property type="match status" value="1"/>
</dbReference>
<protein>
    <submittedName>
        <fullName evidence="4">Phosphinothricin acetyltransferase</fullName>
    </submittedName>
</protein>
<keyword evidence="5" id="KW-1185">Reference proteome</keyword>
<keyword evidence="2" id="KW-0012">Acyltransferase</keyword>
<dbReference type="Pfam" id="PF00583">
    <property type="entry name" value="Acetyltransf_1"/>
    <property type="match status" value="1"/>
</dbReference>
<dbReference type="OrthoDB" id="9799096at2"/>
<proteinExistence type="predicted"/>